<accession>A0A849L326</accession>
<dbReference type="AlphaFoldDB" id="A0A849L326"/>
<dbReference type="SUPFAM" id="SSF53448">
    <property type="entry name" value="Nucleotide-diphospho-sugar transferases"/>
    <property type="match status" value="1"/>
</dbReference>
<evidence type="ECO:0000313" key="1">
    <source>
        <dbReference type="EMBL" id="NNU80736.1"/>
    </source>
</evidence>
<organism evidence="1 2">
    <name type="scientific">Halovulum dunhuangense</name>
    <dbReference type="NCBI Taxonomy" id="1505036"/>
    <lineage>
        <taxon>Bacteria</taxon>
        <taxon>Pseudomonadati</taxon>
        <taxon>Pseudomonadota</taxon>
        <taxon>Alphaproteobacteria</taxon>
        <taxon>Rhodobacterales</taxon>
        <taxon>Paracoccaceae</taxon>
        <taxon>Halovulum</taxon>
    </lineage>
</organism>
<dbReference type="RefSeq" id="WP_171324766.1">
    <property type="nucleotide sequence ID" value="NZ_JABFBC010000001.1"/>
</dbReference>
<keyword evidence="2" id="KW-1185">Reference proteome</keyword>
<protein>
    <submittedName>
        <fullName evidence="1">Glycosyltransferase</fullName>
    </submittedName>
</protein>
<dbReference type="GO" id="GO:0016740">
    <property type="term" value="F:transferase activity"/>
    <property type="evidence" value="ECO:0007669"/>
    <property type="project" value="UniProtKB-KW"/>
</dbReference>
<reference evidence="1 2" key="1">
    <citation type="submission" date="2020-05" db="EMBL/GenBank/DDBJ databases">
        <title>Gimesia benthica sp. nov., a novel planctomycete isolated from a deep-sea water sample of the Northwest Indian Ocean.</title>
        <authorList>
            <person name="Wang J."/>
            <person name="Ruan C."/>
            <person name="Song L."/>
            <person name="Zhu Y."/>
            <person name="Li A."/>
            <person name="Zheng X."/>
            <person name="Wang L."/>
            <person name="Lu Z."/>
            <person name="Huang Y."/>
            <person name="Du W."/>
            <person name="Zhou Y."/>
            <person name="Huang L."/>
            <person name="Dai X."/>
        </authorList>
    </citation>
    <scope>NUCLEOTIDE SEQUENCE [LARGE SCALE GENOMIC DNA]</scope>
    <source>
        <strain evidence="1 2">YYQ-30</strain>
    </source>
</reference>
<proteinExistence type="predicted"/>
<dbReference type="EMBL" id="JABFBC010000001">
    <property type="protein sequence ID" value="NNU80736.1"/>
    <property type="molecule type" value="Genomic_DNA"/>
</dbReference>
<keyword evidence="1" id="KW-0808">Transferase</keyword>
<gene>
    <name evidence="1" type="ORF">HMH01_09835</name>
</gene>
<dbReference type="InterPro" id="IPR029044">
    <property type="entry name" value="Nucleotide-diphossugar_trans"/>
</dbReference>
<sequence length="275" mass="31540">MVDRHKARKMNDMNSATEEPCVILCMKWGTLYGPDYVNVLYAAVADNITIPFRFVCLTDDRTGLRPEVECFDIPPMDLGPDRFAFGGWPKLSVFARDLCGLKGRALFVDLDTIIVGDITPMVQMEGGVCLIREWRRFADYFRKWGVNGMTSIFAFTLGEQPQILQKFMDDPDYAFANYRSEQRWVTDTAHDMRFWPEGWVVSFKRNLLAPPLLNRVIPPKSPPPGARIVAFHGEPRPIHVVPDRGQRWGNWSRYGRGAVPFVRDYWLRYGGSDPA</sequence>
<evidence type="ECO:0000313" key="2">
    <source>
        <dbReference type="Proteomes" id="UP000572377"/>
    </source>
</evidence>
<name>A0A849L326_9RHOB</name>
<dbReference type="Proteomes" id="UP000572377">
    <property type="component" value="Unassembled WGS sequence"/>
</dbReference>
<comment type="caution">
    <text evidence="1">The sequence shown here is derived from an EMBL/GenBank/DDBJ whole genome shotgun (WGS) entry which is preliminary data.</text>
</comment>